<evidence type="ECO:0000256" key="6">
    <source>
        <dbReference type="SAM" id="Phobius"/>
    </source>
</evidence>
<dbReference type="Proteomes" id="UP000244441">
    <property type="component" value="Chromosome"/>
</dbReference>
<dbReference type="SMART" id="SM00283">
    <property type="entry name" value="MA"/>
    <property type="match status" value="1"/>
</dbReference>
<dbReference type="KEGG" id="cate:C2869_00225"/>
<feature type="region of interest" description="Disordered" evidence="5">
    <location>
        <begin position="384"/>
        <end position="403"/>
    </location>
</feature>
<dbReference type="PROSITE" id="PS50111">
    <property type="entry name" value="CHEMOTAXIS_TRANSDUC_2"/>
    <property type="match status" value="1"/>
</dbReference>
<dbReference type="Pfam" id="PF00015">
    <property type="entry name" value="MCPsignal"/>
    <property type="match status" value="1"/>
</dbReference>
<keyword evidence="4" id="KW-0175">Coiled coil</keyword>
<dbReference type="PANTHER" id="PTHR32089:SF112">
    <property type="entry name" value="LYSOZYME-LIKE PROTEIN-RELATED"/>
    <property type="match status" value="1"/>
</dbReference>
<dbReference type="Gene3D" id="1.10.287.950">
    <property type="entry name" value="Methyl-accepting chemotaxis protein"/>
    <property type="match status" value="1"/>
</dbReference>
<dbReference type="GO" id="GO:0007165">
    <property type="term" value="P:signal transduction"/>
    <property type="evidence" value="ECO:0007669"/>
    <property type="project" value="UniProtKB-KW"/>
</dbReference>
<dbReference type="GO" id="GO:0006935">
    <property type="term" value="P:chemotaxis"/>
    <property type="evidence" value="ECO:0007669"/>
    <property type="project" value="UniProtKB-ARBA"/>
</dbReference>
<keyword evidence="6" id="KW-1133">Transmembrane helix</keyword>
<evidence type="ECO:0000256" key="4">
    <source>
        <dbReference type="SAM" id="Coils"/>
    </source>
</evidence>
<name>A0A2S0VLH0_9ALTE</name>
<feature type="domain" description="Methyl-accepting transducer" evidence="7">
    <location>
        <begin position="115"/>
        <end position="344"/>
    </location>
</feature>
<reference evidence="8 9" key="1">
    <citation type="submission" date="2018-01" db="EMBL/GenBank/DDBJ databases">
        <title>Genome sequence of a Cantenovulum-like bacteria.</title>
        <authorList>
            <person name="Tan W.R."/>
            <person name="Lau N.-S."/>
            <person name="Go F."/>
            <person name="Amirul A.-A.A."/>
        </authorList>
    </citation>
    <scope>NUCLEOTIDE SEQUENCE [LARGE SCALE GENOMIC DNA]</scope>
    <source>
        <strain evidence="8 9">CCB-QB4</strain>
    </source>
</reference>
<sequence>MAKHIPVLFSLAVILALASSFFATGILGTSLCVITAIIIAITFYLYYQQIALPLADAQQTLNPIVKPDSLDLTDQQAINSLNSLPFIGTSIFRLTEQTRNTVSNVHAELYQCDVMSQQLRESFSNLEQKASMLKMHGDFLHESLNGMASATHTTTANIVEIFDKVVASTGVVSETRDQSATSCKTINEVSESILSTAERIESLSHEIQQIDSSVSAITQIASQTDLLALNAAIEAARAGEYGRGFAVVAEEVRNLAKHANESAINIQKVAANTIAEVQDVTDLMREICEPMQDAASSTTQNLDKMNECNQAMEDVLELASQVIASMQEQEHTADEANNAASEMKKLNDNAMNDEQVQMISESDLQALKLDITTALKAVKVKNSANNTDDRISNKADNNEIELF</sequence>
<comment type="subcellular location">
    <subcellularLocation>
        <location evidence="1">Membrane</location>
    </subcellularLocation>
</comment>
<feature type="transmembrane region" description="Helical" evidence="6">
    <location>
        <begin position="28"/>
        <end position="47"/>
    </location>
</feature>
<dbReference type="GO" id="GO:0016020">
    <property type="term" value="C:membrane"/>
    <property type="evidence" value="ECO:0007669"/>
    <property type="project" value="UniProtKB-SubCell"/>
</dbReference>
<protein>
    <recommendedName>
        <fullName evidence="7">Methyl-accepting transducer domain-containing protein</fullName>
    </recommendedName>
</protein>
<keyword evidence="9" id="KW-1185">Reference proteome</keyword>
<keyword evidence="2 3" id="KW-0807">Transducer</keyword>
<dbReference type="OrthoDB" id="9150595at2"/>
<dbReference type="AlphaFoldDB" id="A0A2S0VLH0"/>
<dbReference type="RefSeq" id="WP_108601039.1">
    <property type="nucleotide sequence ID" value="NZ_CP026604.1"/>
</dbReference>
<gene>
    <name evidence="8" type="ORF">C2869_00225</name>
</gene>
<feature type="compositionally biased region" description="Basic and acidic residues" evidence="5">
    <location>
        <begin position="387"/>
        <end position="397"/>
    </location>
</feature>
<dbReference type="InterPro" id="IPR004089">
    <property type="entry name" value="MCPsignal_dom"/>
</dbReference>
<feature type="coiled-coil region" evidence="4">
    <location>
        <begin position="309"/>
        <end position="356"/>
    </location>
</feature>
<keyword evidence="6" id="KW-0472">Membrane</keyword>
<keyword evidence="6" id="KW-0812">Transmembrane</keyword>
<evidence type="ECO:0000256" key="5">
    <source>
        <dbReference type="SAM" id="MobiDB-lite"/>
    </source>
</evidence>
<organism evidence="8 9">
    <name type="scientific">Saccharobesus litoralis</name>
    <dbReference type="NCBI Taxonomy" id="2172099"/>
    <lineage>
        <taxon>Bacteria</taxon>
        <taxon>Pseudomonadati</taxon>
        <taxon>Pseudomonadota</taxon>
        <taxon>Gammaproteobacteria</taxon>
        <taxon>Alteromonadales</taxon>
        <taxon>Alteromonadaceae</taxon>
        <taxon>Saccharobesus</taxon>
    </lineage>
</organism>
<evidence type="ECO:0000256" key="3">
    <source>
        <dbReference type="PROSITE-ProRule" id="PRU00284"/>
    </source>
</evidence>
<evidence type="ECO:0000259" key="7">
    <source>
        <dbReference type="PROSITE" id="PS50111"/>
    </source>
</evidence>
<evidence type="ECO:0000313" key="8">
    <source>
        <dbReference type="EMBL" id="AWB64960.1"/>
    </source>
</evidence>
<dbReference type="PANTHER" id="PTHR32089">
    <property type="entry name" value="METHYL-ACCEPTING CHEMOTAXIS PROTEIN MCPB"/>
    <property type="match status" value="1"/>
</dbReference>
<dbReference type="SUPFAM" id="SSF58104">
    <property type="entry name" value="Methyl-accepting chemotaxis protein (MCP) signaling domain"/>
    <property type="match status" value="1"/>
</dbReference>
<evidence type="ECO:0000256" key="2">
    <source>
        <dbReference type="ARBA" id="ARBA00023224"/>
    </source>
</evidence>
<evidence type="ECO:0000256" key="1">
    <source>
        <dbReference type="ARBA" id="ARBA00004370"/>
    </source>
</evidence>
<proteinExistence type="predicted"/>
<accession>A0A2S0VLH0</accession>
<dbReference type="EMBL" id="CP026604">
    <property type="protein sequence ID" value="AWB64960.1"/>
    <property type="molecule type" value="Genomic_DNA"/>
</dbReference>
<evidence type="ECO:0000313" key="9">
    <source>
        <dbReference type="Proteomes" id="UP000244441"/>
    </source>
</evidence>